<dbReference type="AlphaFoldDB" id="A0A0B7A0R5"/>
<feature type="non-terminal residue" evidence="2">
    <location>
        <position position="52"/>
    </location>
</feature>
<proteinExistence type="predicted"/>
<gene>
    <name evidence="2" type="primary">ORF91197</name>
</gene>
<organism evidence="2">
    <name type="scientific">Arion vulgaris</name>
    <dbReference type="NCBI Taxonomy" id="1028688"/>
    <lineage>
        <taxon>Eukaryota</taxon>
        <taxon>Metazoa</taxon>
        <taxon>Spiralia</taxon>
        <taxon>Lophotrochozoa</taxon>
        <taxon>Mollusca</taxon>
        <taxon>Gastropoda</taxon>
        <taxon>Heterobranchia</taxon>
        <taxon>Euthyneura</taxon>
        <taxon>Panpulmonata</taxon>
        <taxon>Eupulmonata</taxon>
        <taxon>Stylommatophora</taxon>
        <taxon>Helicina</taxon>
        <taxon>Arionoidea</taxon>
        <taxon>Arionidae</taxon>
        <taxon>Arion</taxon>
    </lineage>
</organism>
<feature type="region of interest" description="Disordered" evidence="1">
    <location>
        <begin position="1"/>
        <end position="38"/>
    </location>
</feature>
<sequence>MDRGISRSAPYLPRYQSLSPARSPQLGLRRFSSQRSLSQPSQRIFYIGGAPS</sequence>
<reference evidence="2" key="1">
    <citation type="submission" date="2014-12" db="EMBL/GenBank/DDBJ databases">
        <title>Insight into the proteome of Arion vulgaris.</title>
        <authorList>
            <person name="Aradska J."/>
            <person name="Bulat T."/>
            <person name="Smidak R."/>
            <person name="Sarate P."/>
            <person name="Gangsoo J."/>
            <person name="Sialana F."/>
            <person name="Bilban M."/>
            <person name="Lubec G."/>
        </authorList>
    </citation>
    <scope>NUCLEOTIDE SEQUENCE</scope>
    <source>
        <tissue evidence="2">Skin</tissue>
    </source>
</reference>
<evidence type="ECO:0000313" key="2">
    <source>
        <dbReference type="EMBL" id="CEK74469.1"/>
    </source>
</evidence>
<dbReference type="EMBL" id="HACG01027604">
    <property type="protein sequence ID" value="CEK74469.1"/>
    <property type="molecule type" value="Transcribed_RNA"/>
</dbReference>
<name>A0A0B7A0R5_9EUPU</name>
<evidence type="ECO:0000256" key="1">
    <source>
        <dbReference type="SAM" id="MobiDB-lite"/>
    </source>
</evidence>
<protein>
    <submittedName>
        <fullName evidence="2">Uncharacterized protein</fullName>
    </submittedName>
</protein>
<accession>A0A0B7A0R5</accession>
<feature type="compositionally biased region" description="Low complexity" evidence="1">
    <location>
        <begin position="25"/>
        <end position="38"/>
    </location>
</feature>